<dbReference type="InterPro" id="IPR012831">
    <property type="entry name" value="CobZ"/>
</dbReference>
<protein>
    <submittedName>
        <fullName evidence="6">Precorrin 3B synthase CobZ</fullName>
    </submittedName>
</protein>
<reference evidence="6 7" key="1">
    <citation type="submission" date="2006-01" db="EMBL/GenBank/DDBJ databases">
        <title>Complete sequence of Rhodopseudomonas palustris HaA2.</title>
        <authorList>
            <consortium name="US DOE Joint Genome Institute"/>
            <person name="Copeland A."/>
            <person name="Lucas S."/>
            <person name="Lapidus A."/>
            <person name="Barry K."/>
            <person name="Detter J.C."/>
            <person name="Glavina T."/>
            <person name="Hammon N."/>
            <person name="Israni S."/>
            <person name="Pitluck S."/>
            <person name="Chain P."/>
            <person name="Malfatti S."/>
            <person name="Shin M."/>
            <person name="Vergez L."/>
            <person name="Schmutz J."/>
            <person name="Larimer F."/>
            <person name="Land M."/>
            <person name="Hauser L."/>
            <person name="Pelletier D.A."/>
            <person name="Kyrpides N."/>
            <person name="Anderson I."/>
            <person name="Oda Y."/>
            <person name="Harwood C.S."/>
            <person name="Richardson P."/>
        </authorList>
    </citation>
    <scope>NUCLEOTIDE SEQUENCE [LARGE SCALE GENOMIC DNA]</scope>
    <source>
        <strain evidence="6 7">HaA2</strain>
    </source>
</reference>
<name>Q2IV89_RHOP2</name>
<evidence type="ECO:0000259" key="5">
    <source>
        <dbReference type="Pfam" id="PF00890"/>
    </source>
</evidence>
<gene>
    <name evidence="6" type="ordered locus">RPB_3175</name>
</gene>
<comment type="cofactor">
    <cofactor evidence="1">
        <name>FAD</name>
        <dbReference type="ChEBI" id="CHEBI:57692"/>
    </cofactor>
</comment>
<keyword evidence="4" id="KW-0560">Oxidoreductase</keyword>
<dbReference type="Pfam" id="PF00890">
    <property type="entry name" value="FAD_binding_2"/>
    <property type="match status" value="1"/>
</dbReference>
<evidence type="ECO:0000313" key="7">
    <source>
        <dbReference type="Proteomes" id="UP000008809"/>
    </source>
</evidence>
<dbReference type="STRING" id="316058.RPB_3175"/>
<dbReference type="PRINTS" id="PR00411">
    <property type="entry name" value="PNDRDTASEI"/>
</dbReference>
<dbReference type="NCBIfam" id="TIGR02485">
    <property type="entry name" value="CobZ_N-term"/>
    <property type="match status" value="1"/>
</dbReference>
<feature type="domain" description="FAD-dependent oxidoreductase 2 FAD-binding" evidence="5">
    <location>
        <begin position="6"/>
        <end position="420"/>
    </location>
</feature>
<dbReference type="InterPro" id="IPR003953">
    <property type="entry name" value="FAD-dep_OxRdtase_2_FAD-bd"/>
</dbReference>
<keyword evidence="2" id="KW-0285">Flavoprotein</keyword>
<evidence type="ECO:0000313" key="6">
    <source>
        <dbReference type="EMBL" id="ABD07871.1"/>
    </source>
</evidence>
<keyword evidence="3" id="KW-0274">FAD</keyword>
<dbReference type="InterPro" id="IPR050315">
    <property type="entry name" value="FAD-oxidoreductase_2"/>
</dbReference>
<accession>Q2IV89</accession>
<dbReference type="RefSeq" id="WP_011442055.1">
    <property type="nucleotide sequence ID" value="NC_007778.1"/>
</dbReference>
<dbReference type="Gene3D" id="3.90.700.10">
    <property type="entry name" value="Succinate dehydrogenase/fumarate reductase flavoprotein, catalytic domain"/>
    <property type="match status" value="1"/>
</dbReference>
<dbReference type="SUPFAM" id="SSF51905">
    <property type="entry name" value="FAD/NAD(P)-binding domain"/>
    <property type="match status" value="1"/>
</dbReference>
<evidence type="ECO:0000256" key="1">
    <source>
        <dbReference type="ARBA" id="ARBA00001974"/>
    </source>
</evidence>
<evidence type="ECO:0000256" key="4">
    <source>
        <dbReference type="ARBA" id="ARBA00023002"/>
    </source>
</evidence>
<dbReference type="Proteomes" id="UP000008809">
    <property type="component" value="Chromosome"/>
</dbReference>
<evidence type="ECO:0000256" key="2">
    <source>
        <dbReference type="ARBA" id="ARBA00022630"/>
    </source>
</evidence>
<proteinExistence type="predicted"/>
<dbReference type="OrthoDB" id="3178130at2"/>
<dbReference type="PANTHER" id="PTHR43400">
    <property type="entry name" value="FUMARATE REDUCTASE"/>
    <property type="match status" value="1"/>
</dbReference>
<sequence length="441" mass="45520">MNSTWDVAVIGGGLAGLCAAIAARRAGVSVRLLESAPPAFRGGNARHARNFRVVHDGPTPYVPDAYQPREFLDDLDRVTQGDGNHRLAQRLVAESDGIADWLMANGVALQAPDTGVVPYSRRTVFPLGGGKAIINALYATATDIGVAISTGSEVASLRRSTNGTWSIVATTAAPDAAAIDARSVVVCAGGAGADPAWLRSHYGASADRFMVRGTPYADGRMLADLIASGARSVGDPRVGHIVAVDARGPRFDGGIVTRITAIPYGMVVDGSATRIDAAGAGAEPTHYARWGPRIAACDAQTAYLVLDADGLQRAAPQAFPPISGATIADLAEALGLDPATLAQSVDAFNAARPAGAPPIAAAPFAAYPMRPGVTFMHYGVAVDDHMRIVWADDRRNDSLFAAGMIMAANVIGHGYLAGLGLTLAAVFGRLAGEEAARHVLG</sequence>
<dbReference type="KEGG" id="rpb:RPB_3175"/>
<dbReference type="AlphaFoldDB" id="Q2IV89"/>
<dbReference type="NCBIfam" id="NF006130">
    <property type="entry name" value="PRK08274.1"/>
    <property type="match status" value="1"/>
</dbReference>
<dbReference type="eggNOG" id="COG1053">
    <property type="taxonomic scope" value="Bacteria"/>
</dbReference>
<dbReference type="InterPro" id="IPR036188">
    <property type="entry name" value="FAD/NAD-bd_sf"/>
</dbReference>
<dbReference type="PANTHER" id="PTHR43400:SF7">
    <property type="entry name" value="FAD-DEPENDENT OXIDOREDUCTASE 2 FAD BINDING DOMAIN-CONTAINING PROTEIN"/>
    <property type="match status" value="1"/>
</dbReference>
<evidence type="ECO:0000256" key="3">
    <source>
        <dbReference type="ARBA" id="ARBA00022827"/>
    </source>
</evidence>
<keyword evidence="7" id="KW-1185">Reference proteome</keyword>
<dbReference type="GO" id="GO:0016491">
    <property type="term" value="F:oxidoreductase activity"/>
    <property type="evidence" value="ECO:0007669"/>
    <property type="project" value="UniProtKB-KW"/>
</dbReference>
<organism evidence="6 7">
    <name type="scientific">Rhodopseudomonas palustris (strain HaA2)</name>
    <dbReference type="NCBI Taxonomy" id="316058"/>
    <lineage>
        <taxon>Bacteria</taxon>
        <taxon>Pseudomonadati</taxon>
        <taxon>Pseudomonadota</taxon>
        <taxon>Alphaproteobacteria</taxon>
        <taxon>Hyphomicrobiales</taxon>
        <taxon>Nitrobacteraceae</taxon>
        <taxon>Rhodopseudomonas</taxon>
    </lineage>
</organism>
<dbReference type="HOGENOM" id="CLU_011398_4_6_5"/>
<dbReference type="Gene3D" id="3.50.50.60">
    <property type="entry name" value="FAD/NAD(P)-binding domain"/>
    <property type="match status" value="1"/>
</dbReference>
<dbReference type="InterPro" id="IPR027477">
    <property type="entry name" value="Succ_DH/fumarate_Rdtase_cat_sf"/>
</dbReference>
<dbReference type="EMBL" id="CP000250">
    <property type="protein sequence ID" value="ABD07871.1"/>
    <property type="molecule type" value="Genomic_DNA"/>
</dbReference>
<dbReference type="SUPFAM" id="SSF56425">
    <property type="entry name" value="Succinate dehydrogenase/fumarate reductase flavoprotein, catalytic domain"/>
    <property type="match status" value="1"/>
</dbReference>